<evidence type="ECO:0000256" key="1">
    <source>
        <dbReference type="SAM" id="Phobius"/>
    </source>
</evidence>
<name>A0ABQ6X0C2_9EURO</name>
<protein>
    <recommendedName>
        <fullName evidence="2">F-box domain-containing protein</fullName>
    </recommendedName>
</protein>
<gene>
    <name evidence="3" type="ORF">BDV36DRAFT_244586</name>
</gene>
<organism evidence="3 4">
    <name type="scientific">Aspergillus pseudocaelatus</name>
    <dbReference type="NCBI Taxonomy" id="1825620"/>
    <lineage>
        <taxon>Eukaryota</taxon>
        <taxon>Fungi</taxon>
        <taxon>Dikarya</taxon>
        <taxon>Ascomycota</taxon>
        <taxon>Pezizomycotina</taxon>
        <taxon>Eurotiomycetes</taxon>
        <taxon>Eurotiomycetidae</taxon>
        <taxon>Eurotiales</taxon>
        <taxon>Aspergillaceae</taxon>
        <taxon>Aspergillus</taxon>
        <taxon>Aspergillus subgen. Circumdati</taxon>
    </lineage>
</organism>
<dbReference type="EMBL" id="ML735692">
    <property type="protein sequence ID" value="KAE8422784.1"/>
    <property type="molecule type" value="Genomic_DNA"/>
</dbReference>
<feature type="domain" description="F-box" evidence="2">
    <location>
        <begin position="74"/>
        <end position="104"/>
    </location>
</feature>
<feature type="transmembrane region" description="Helical" evidence="1">
    <location>
        <begin position="20"/>
        <end position="39"/>
    </location>
</feature>
<evidence type="ECO:0000259" key="2">
    <source>
        <dbReference type="Pfam" id="PF00646"/>
    </source>
</evidence>
<proteinExistence type="predicted"/>
<evidence type="ECO:0000313" key="4">
    <source>
        <dbReference type="Proteomes" id="UP000325395"/>
    </source>
</evidence>
<dbReference type="Pfam" id="PF00646">
    <property type="entry name" value="F-box"/>
    <property type="match status" value="1"/>
</dbReference>
<reference evidence="3 4" key="1">
    <citation type="submission" date="2019-04" db="EMBL/GenBank/DDBJ databases">
        <authorList>
            <consortium name="DOE Joint Genome Institute"/>
            <person name="Mondo S."/>
            <person name="Kjaerbolling I."/>
            <person name="Vesth T."/>
            <person name="Frisvad J.C."/>
            <person name="Nybo J.L."/>
            <person name="Theobald S."/>
            <person name="Kildgaard S."/>
            <person name="Isbrandt T."/>
            <person name="Kuo A."/>
            <person name="Sato A."/>
            <person name="Lyhne E.K."/>
            <person name="Kogle M.E."/>
            <person name="Wiebenga A."/>
            <person name="Kun R.S."/>
            <person name="Lubbers R.J."/>
            <person name="Makela M.R."/>
            <person name="Barry K."/>
            <person name="Chovatia M."/>
            <person name="Clum A."/>
            <person name="Daum C."/>
            <person name="Haridas S."/>
            <person name="He G."/>
            <person name="LaButti K."/>
            <person name="Lipzen A."/>
            <person name="Riley R."/>
            <person name="Salamov A."/>
            <person name="Simmons B.A."/>
            <person name="Magnuson J.K."/>
            <person name="Henrissat B."/>
            <person name="Mortensen U.H."/>
            <person name="Larsen T.O."/>
            <person name="Devries R.P."/>
            <person name="Grigoriev I.V."/>
            <person name="Machida M."/>
            <person name="Baker S.E."/>
            <person name="Andersen M.R."/>
            <person name="Cantor M.N."/>
            <person name="Hua S.X."/>
        </authorList>
    </citation>
    <scope>NUCLEOTIDE SEQUENCE [LARGE SCALE GENOMIC DNA]</scope>
    <source>
        <strain evidence="3 4">CBS 117616</strain>
    </source>
</reference>
<dbReference type="InterPro" id="IPR036047">
    <property type="entry name" value="F-box-like_dom_sf"/>
</dbReference>
<sequence>MNVTESHASQMMVTSLLPVYNPLSSLILALFILFLTLGLSKMGIATDFLAWVLPNLHLRSTQIKPPSFACSNLANLPAELLYMIADYLTPCDQACLSLCNRRLLHVFGYGPPSANICRSTCPTSLSLGPDTTTNKQLLAALRENTNAVNSIVHEIRLLSRLIHERNFTFGRLLAPKTGCTCPSSHAGSVYYSSPQNQSSSIHQAYGQM</sequence>
<accession>A0ABQ6X0C2</accession>
<keyword evidence="1" id="KW-0472">Membrane</keyword>
<dbReference type="SUPFAM" id="SSF81383">
    <property type="entry name" value="F-box domain"/>
    <property type="match status" value="1"/>
</dbReference>
<dbReference type="InterPro" id="IPR001810">
    <property type="entry name" value="F-box_dom"/>
</dbReference>
<dbReference type="Proteomes" id="UP000325395">
    <property type="component" value="Unassembled WGS sequence"/>
</dbReference>
<keyword evidence="1" id="KW-0812">Transmembrane</keyword>
<keyword evidence="1" id="KW-1133">Transmembrane helix</keyword>
<evidence type="ECO:0000313" key="3">
    <source>
        <dbReference type="EMBL" id="KAE8422784.1"/>
    </source>
</evidence>
<keyword evidence="4" id="KW-1185">Reference proteome</keyword>